<sequence>MRETRIRIGPAPSSALLLKEYELSKPKNAVAKDVWRCELPDKDPWHAEMLSYVDSQEVGPMDNCKPSFVEMTNFIFSPSNSTLTVKKEFTKAHLCRYRCIRPVDDYKYNAEEWKELSTPVQPDCDVFEVDCSLKEAPDKAVYNNLYYQI</sequence>
<protein>
    <submittedName>
        <fullName evidence="2">Uncharacterized protein</fullName>
    </submittedName>
</protein>
<evidence type="ECO:0000313" key="1">
    <source>
        <dbReference type="Proteomes" id="UP000887574"/>
    </source>
</evidence>
<organism evidence="1 2">
    <name type="scientific">Ditylenchus dipsaci</name>
    <dbReference type="NCBI Taxonomy" id="166011"/>
    <lineage>
        <taxon>Eukaryota</taxon>
        <taxon>Metazoa</taxon>
        <taxon>Ecdysozoa</taxon>
        <taxon>Nematoda</taxon>
        <taxon>Chromadorea</taxon>
        <taxon>Rhabditida</taxon>
        <taxon>Tylenchina</taxon>
        <taxon>Tylenchomorpha</taxon>
        <taxon>Sphaerularioidea</taxon>
        <taxon>Anguinidae</taxon>
        <taxon>Anguininae</taxon>
        <taxon>Ditylenchus</taxon>
    </lineage>
</organism>
<proteinExistence type="predicted"/>
<accession>A0A915ER62</accession>
<dbReference type="WBParaSite" id="jg8919">
    <property type="protein sequence ID" value="jg8919"/>
    <property type="gene ID" value="jg8919"/>
</dbReference>
<dbReference type="Proteomes" id="UP000887574">
    <property type="component" value="Unplaced"/>
</dbReference>
<dbReference type="AlphaFoldDB" id="A0A915ER62"/>
<keyword evidence="1" id="KW-1185">Reference proteome</keyword>
<reference evidence="2" key="1">
    <citation type="submission" date="2022-11" db="UniProtKB">
        <authorList>
            <consortium name="WormBaseParasite"/>
        </authorList>
    </citation>
    <scope>IDENTIFICATION</scope>
</reference>
<name>A0A915ER62_9BILA</name>
<evidence type="ECO:0000313" key="2">
    <source>
        <dbReference type="WBParaSite" id="jg8919"/>
    </source>
</evidence>